<proteinExistence type="predicted"/>
<evidence type="ECO:0000256" key="1">
    <source>
        <dbReference type="ARBA" id="ARBA00022679"/>
    </source>
</evidence>
<accession>A0A1F8B5V5</accession>
<keyword evidence="1" id="KW-0808">Transferase</keyword>
<dbReference type="PANTHER" id="PTHR44068">
    <property type="entry name" value="ZGC:194242"/>
    <property type="match status" value="1"/>
</dbReference>
<dbReference type="SUPFAM" id="SSF53335">
    <property type="entry name" value="S-adenosyl-L-methionine-dependent methyltransferases"/>
    <property type="match status" value="1"/>
</dbReference>
<dbReference type="Proteomes" id="UP000176404">
    <property type="component" value="Unassembled WGS sequence"/>
</dbReference>
<organism evidence="3 4">
    <name type="scientific">Candidatus Woesebacteria bacterium RIFCSPLOWO2_01_FULL_39_10b</name>
    <dbReference type="NCBI Taxonomy" id="1802517"/>
    <lineage>
        <taxon>Bacteria</taxon>
        <taxon>Candidatus Woeseibacteriota</taxon>
    </lineage>
</organism>
<dbReference type="InterPro" id="IPR029063">
    <property type="entry name" value="SAM-dependent_MTases_sf"/>
</dbReference>
<dbReference type="PANTHER" id="PTHR44068:SF11">
    <property type="entry name" value="GERANYL DIPHOSPHATE 2-C-METHYLTRANSFERASE"/>
    <property type="match status" value="1"/>
</dbReference>
<dbReference type="AlphaFoldDB" id="A0A1F8B5V5"/>
<dbReference type="InterPro" id="IPR013216">
    <property type="entry name" value="Methyltransf_11"/>
</dbReference>
<evidence type="ECO:0000259" key="2">
    <source>
        <dbReference type="Pfam" id="PF08241"/>
    </source>
</evidence>
<gene>
    <name evidence="3" type="ORF">A2892_03480</name>
</gene>
<comment type="caution">
    <text evidence="3">The sequence shown here is derived from an EMBL/GenBank/DDBJ whole genome shotgun (WGS) entry which is preliminary data.</text>
</comment>
<protein>
    <recommendedName>
        <fullName evidence="2">Methyltransferase type 11 domain-containing protein</fullName>
    </recommendedName>
</protein>
<evidence type="ECO:0000313" key="3">
    <source>
        <dbReference type="EMBL" id="OGM59387.1"/>
    </source>
</evidence>
<dbReference type="InterPro" id="IPR050447">
    <property type="entry name" value="Erg6_SMT_methyltransf"/>
</dbReference>
<dbReference type="GO" id="GO:0008757">
    <property type="term" value="F:S-adenosylmethionine-dependent methyltransferase activity"/>
    <property type="evidence" value="ECO:0007669"/>
    <property type="project" value="InterPro"/>
</dbReference>
<name>A0A1F8B5V5_9BACT</name>
<reference evidence="3 4" key="1">
    <citation type="journal article" date="2016" name="Nat. Commun.">
        <title>Thousands of microbial genomes shed light on interconnected biogeochemical processes in an aquifer system.</title>
        <authorList>
            <person name="Anantharaman K."/>
            <person name="Brown C.T."/>
            <person name="Hug L.A."/>
            <person name="Sharon I."/>
            <person name="Castelle C.J."/>
            <person name="Probst A.J."/>
            <person name="Thomas B.C."/>
            <person name="Singh A."/>
            <person name="Wilkins M.J."/>
            <person name="Karaoz U."/>
            <person name="Brodie E.L."/>
            <person name="Williams K.H."/>
            <person name="Hubbard S.S."/>
            <person name="Banfield J.F."/>
        </authorList>
    </citation>
    <scope>NUCLEOTIDE SEQUENCE [LARGE SCALE GENOMIC DNA]</scope>
</reference>
<dbReference type="CDD" id="cd02440">
    <property type="entry name" value="AdoMet_MTases"/>
    <property type="match status" value="1"/>
</dbReference>
<dbReference type="Gene3D" id="3.40.50.150">
    <property type="entry name" value="Vaccinia Virus protein VP39"/>
    <property type="match status" value="1"/>
</dbReference>
<dbReference type="STRING" id="1802517.A2892_03480"/>
<dbReference type="EMBL" id="MGHD01000020">
    <property type="protein sequence ID" value="OGM59387.1"/>
    <property type="molecule type" value="Genomic_DNA"/>
</dbReference>
<sequence length="269" mass="30415">MGGYKFDYEKKVWGGETLRLSPVHFRAPRLFYGLRALRSVSGRVLDVGCGVGDIIEALSFYRPDLKLYGIDISKKAISLAKRRVYKAKFCVADVQKIPYDDSFFDAVICFDLIEHVKRPRSALSEISRVLKSGGILQIFIPTEGNIFTPEGLLIKLGWKGKQIYGGHPHCFTTRKAKAMLKNADFSIIKSYWGDHFVHQIAEISYFSLLLLMGRNFPYTIEGYINFAKPGLRTSVLAILKDIVASLSFIETMSLFWFPGLGLHLTCLKK</sequence>
<dbReference type="Pfam" id="PF08241">
    <property type="entry name" value="Methyltransf_11"/>
    <property type="match status" value="1"/>
</dbReference>
<feature type="domain" description="Methyltransferase type 11" evidence="2">
    <location>
        <begin position="45"/>
        <end position="136"/>
    </location>
</feature>
<evidence type="ECO:0000313" key="4">
    <source>
        <dbReference type="Proteomes" id="UP000176404"/>
    </source>
</evidence>